<evidence type="ECO:0000313" key="2">
    <source>
        <dbReference type="Proteomes" id="UP000232227"/>
    </source>
</evidence>
<gene>
    <name evidence="1" type="ORF">CP520_00915</name>
</gene>
<sequence>MNNVIMMGTLEGDAEVIYTSPDGNKSLYKFLLKVPKPYKSKDGTNPPEDLVNIKVWSTQLTDEYILHDQAYVGIEGRINSYAGKDYKNVVNDIIANKVIYLA</sequence>
<proteinExistence type="predicted"/>
<dbReference type="PROSITE" id="PS50935">
    <property type="entry name" value="SSB"/>
    <property type="match status" value="1"/>
</dbReference>
<dbReference type="KEGG" id="mlac:CP520_00915"/>
<keyword evidence="2" id="KW-1185">Reference proteome</keyword>
<organism evidence="1 2">
    <name type="scientific">Mesoplasma lactucae ATCC 49193</name>
    <dbReference type="NCBI Taxonomy" id="81460"/>
    <lineage>
        <taxon>Bacteria</taxon>
        <taxon>Bacillati</taxon>
        <taxon>Mycoplasmatota</taxon>
        <taxon>Mollicutes</taxon>
        <taxon>Entomoplasmatales</taxon>
        <taxon>Entomoplasmataceae</taxon>
        <taxon>Mesoplasma</taxon>
    </lineage>
</organism>
<dbReference type="RefSeq" id="WP_096862607.1">
    <property type="nucleotide sequence ID" value="NZ_CP023668.1"/>
</dbReference>
<keyword evidence="1" id="KW-0238">DNA-binding</keyword>
<dbReference type="OrthoDB" id="398911at2"/>
<dbReference type="EMBL" id="CP023668">
    <property type="protein sequence ID" value="ATG97319.1"/>
    <property type="molecule type" value="Genomic_DNA"/>
</dbReference>
<dbReference type="GO" id="GO:0003697">
    <property type="term" value="F:single-stranded DNA binding"/>
    <property type="evidence" value="ECO:0007669"/>
    <property type="project" value="InterPro"/>
</dbReference>
<accession>A0A291IRA2</accession>
<reference evidence="1 2" key="1">
    <citation type="submission" date="2017-09" db="EMBL/GenBank/DDBJ databases">
        <title>SPAdes assembly of the Mesoplasma lactucae genome.</title>
        <authorList>
            <person name="Knight T.F."/>
            <person name="Rubinstein R."/>
            <person name="Citino T."/>
        </authorList>
    </citation>
    <scope>NUCLEOTIDE SEQUENCE [LARGE SCALE GENOMIC DNA]</scope>
    <source>
        <strain evidence="1 2">831-C4</strain>
    </source>
</reference>
<dbReference type="InterPro" id="IPR000424">
    <property type="entry name" value="Primosome_PriB/ssb"/>
</dbReference>
<evidence type="ECO:0000313" key="1">
    <source>
        <dbReference type="EMBL" id="ATG97319.1"/>
    </source>
</evidence>
<dbReference type="Proteomes" id="UP000232227">
    <property type="component" value="Chromosome"/>
</dbReference>
<protein>
    <submittedName>
        <fullName evidence="1">Single-stranded DNA-binding protein</fullName>
    </submittedName>
</protein>
<dbReference type="AlphaFoldDB" id="A0A291IRA2"/>
<dbReference type="SUPFAM" id="SSF50249">
    <property type="entry name" value="Nucleic acid-binding proteins"/>
    <property type="match status" value="1"/>
</dbReference>
<dbReference type="Gene3D" id="2.40.50.140">
    <property type="entry name" value="Nucleic acid-binding proteins"/>
    <property type="match status" value="1"/>
</dbReference>
<name>A0A291IRA2_9MOLU</name>
<dbReference type="InterPro" id="IPR012340">
    <property type="entry name" value="NA-bd_OB-fold"/>
</dbReference>